<feature type="compositionally biased region" description="Acidic residues" evidence="2">
    <location>
        <begin position="528"/>
        <end position="542"/>
    </location>
</feature>
<dbReference type="Gene3D" id="3.30.70.270">
    <property type="match status" value="1"/>
</dbReference>
<dbReference type="PANTHER" id="PTHR47331">
    <property type="entry name" value="PHD-TYPE DOMAIN-CONTAINING PROTEIN"/>
    <property type="match status" value="1"/>
</dbReference>
<dbReference type="InterPro" id="IPR027417">
    <property type="entry name" value="P-loop_NTPase"/>
</dbReference>
<dbReference type="Pfam" id="PF18701">
    <property type="entry name" value="DUF5641"/>
    <property type="match status" value="1"/>
</dbReference>
<evidence type="ECO:0000256" key="2">
    <source>
        <dbReference type="SAM" id="MobiDB-lite"/>
    </source>
</evidence>
<accession>A0A164QSE6</accession>
<dbReference type="InterPro" id="IPR010285">
    <property type="entry name" value="DNA_helicase_pif1-like_DEAD"/>
</dbReference>
<dbReference type="InterPro" id="IPR025476">
    <property type="entry name" value="Helitron_helicase-like"/>
</dbReference>
<evidence type="ECO:0000259" key="4">
    <source>
        <dbReference type="Pfam" id="PF14214"/>
    </source>
</evidence>
<dbReference type="Pfam" id="PF05380">
    <property type="entry name" value="Peptidase_A17"/>
    <property type="match status" value="1"/>
</dbReference>
<feature type="region of interest" description="Disordered" evidence="2">
    <location>
        <begin position="163"/>
        <end position="184"/>
    </location>
</feature>
<feature type="compositionally biased region" description="Low complexity" evidence="2">
    <location>
        <begin position="737"/>
        <end position="757"/>
    </location>
</feature>
<evidence type="ECO:0000259" key="3">
    <source>
        <dbReference type="Pfam" id="PF05970"/>
    </source>
</evidence>
<keyword evidence="1" id="KW-0347">Helicase</keyword>
<dbReference type="CDD" id="cd01644">
    <property type="entry name" value="RT_pepA17"/>
    <property type="match status" value="1"/>
</dbReference>
<dbReference type="OrthoDB" id="6583552at2759"/>
<evidence type="ECO:0000259" key="6">
    <source>
        <dbReference type="Pfam" id="PF21530"/>
    </source>
</evidence>
<keyword evidence="1" id="KW-0547">Nucleotide-binding</keyword>
<feature type="region of interest" description="Disordered" evidence="2">
    <location>
        <begin position="1"/>
        <end position="64"/>
    </location>
</feature>
<keyword evidence="1" id="KW-0067">ATP-binding</keyword>
<keyword evidence="1" id="KW-0233">DNA recombination</keyword>
<dbReference type="GO" id="GO:0043139">
    <property type="term" value="F:5'-3' DNA helicase activity"/>
    <property type="evidence" value="ECO:0007669"/>
    <property type="project" value="UniProtKB-EC"/>
</dbReference>
<dbReference type="Pfam" id="PF21530">
    <property type="entry name" value="Pif1_2B_dom"/>
    <property type="match status" value="1"/>
</dbReference>
<comment type="cofactor">
    <cofactor evidence="1">
        <name>Mg(2+)</name>
        <dbReference type="ChEBI" id="CHEBI:18420"/>
    </cofactor>
</comment>
<dbReference type="GO" id="GO:0006310">
    <property type="term" value="P:DNA recombination"/>
    <property type="evidence" value="ECO:0007669"/>
    <property type="project" value="UniProtKB-KW"/>
</dbReference>
<feature type="region of interest" description="Disordered" evidence="2">
    <location>
        <begin position="525"/>
        <end position="551"/>
    </location>
</feature>
<reference evidence="7 8" key="1">
    <citation type="submission" date="2016-03" db="EMBL/GenBank/DDBJ databases">
        <title>EvidentialGene: Evidence-directed Construction of Genes on Genomes.</title>
        <authorList>
            <person name="Gilbert D.G."/>
            <person name="Choi J.-H."/>
            <person name="Mockaitis K."/>
            <person name="Colbourne J."/>
            <person name="Pfrender M."/>
        </authorList>
    </citation>
    <scope>NUCLEOTIDE SEQUENCE [LARGE SCALE GENOMIC DNA]</scope>
    <source>
        <strain evidence="7 8">Xinb3</strain>
        <tissue evidence="7">Complete organism</tissue>
    </source>
</reference>
<dbReference type="GO" id="GO:0005524">
    <property type="term" value="F:ATP binding"/>
    <property type="evidence" value="ECO:0007669"/>
    <property type="project" value="UniProtKB-KW"/>
</dbReference>
<dbReference type="Pfam" id="PF14214">
    <property type="entry name" value="Helitron_like_N"/>
    <property type="match status" value="1"/>
</dbReference>
<dbReference type="GO" id="GO:0016887">
    <property type="term" value="F:ATP hydrolysis activity"/>
    <property type="evidence" value="ECO:0007669"/>
    <property type="project" value="RHEA"/>
</dbReference>
<sequence length="2145" mass="244876">MPPRRQLTDAEREEKNRKQREKGAQEASEAREKRLQDNRARAQYVRDEKKQRLDQEVQRQTQDEVDRQVCLDVEAQRPLREEESEEERRARLRDQATRQQAVRDAEIADERRVRIIEDDLRHQVLRAQETVEERMSRAMADRLHHQMYLVEETEEEAEVRRELNREQTANYRGAKNEEETREGLEENRLRMERLREEQAEDEAIIRAMNALEHAEIVLLETEEERTYNEEILAARNQAGLPRTHCLACKTIVSEDHRPLHDCGAMDIICEECGAKHFKGERPQDKKFMQCCRKGKVILQPPKECPQPLAKLLQNNHPKSKSFMAKIRTYNSAHAFFFVRSQYFISTRTWPPIVSEYMAKSQAGELRADLESKGRCLMAELNAMLHEKNPYAAIYKMIRQVLEEEYRRAEAENLPHQIVGLIISSDFRNLDQRRYNSPTTNEIAVLFKSPNGEPPPMCDPMTYPLLFPNGDDGWHVNMPYTTTTRREREEAAAKAMDVHEEEEILFRRLKERLLLQIPAAEAAANDLFPAEEPEPEEQIDNNENDPQRFNRGLGRRKRVTQCEFYSSLMSIWDYFNNFLAGGPLTQQWRVYSYVKIEANRVKYIREHQAELHVAQYNGLLDYINNQAERENMTVGSYNVLPLSFIGSPRAMKQAYQHAMAICSKFGKPNLKVYRMTPTRATLKDLANWIDEMVMGELMTRPSTHRSPAPQKEKKARSAKPSTKPTPLFGKGPVVFHTSTSPPVKKPQQSPPSESNSSSLKKGVIKKCIYYDNAHSIKTCSTFKDLDVTARVEGTECPTEIVCNIGKCGQRHHLLLHGAPRVYPANASKTKNAGQPSTKTSDGRAMTIKYRDMAINTSLAIVPVLLQANGVEIETFAFLDPGATVNLIREDVVKQLKCKGNAKNVSFGSFHGQDPQFQSTTVSLTVKARDRSFEADLKQVSTVPTQYLKLPCPPKELMEIRSRYPHLKDVKLVDVGEPTILIGAGNQWLHLRLDERLPPVGTDTPFGLLTPFGWTCVGDLTLGTQQHDSTVCRSNKPLLTVQNLCYHVQESPTEALLLRQVEKLWGTESFPIVTPAQPLESIEDKLARKKFDATIQFDGTRYEVGLPWVSDDIALPDNYNSALRRLFSIENKFTHNSNFAEKYKAIIDDYVAKGFARPLKESELKGTFGRNWYLPHHRVVNPRKPEKVRVVFDASAKYQGVALNEVLLKAPNLINDIGATLLLFREKPVSLSGDIQQMFLQVGVKNEDCSALRFLWRQPGSRKRPTVYEMQRQIFGSVSSPFIFSQVLQHFADLHREEFFEVAERVYKNCYVDNLLDSFYTEEEASRAVKDSTALIKKGGFHLNQWLSSSRRVLSRAPEGDRNQPHLNLDLEDLPTERTLGVLYDSESDSFIFDVKTDVEAMILSAKRILQELLLVGVDWDDQVPEVIQHQWNKWTTNLSQLEAFKIPRALTSSSDIQDIQLHAFCDASTVGFGSVVYLRVTYRNNVVAVNFVTSKSRVAPLRPLTVPKLELQGAVVALRLVKFVQSTLRIPVSQIIYWSDSKTVLQWIDSKTCRFQTFVANRISEILQHSQPTEWRHVPGIENPANECSRGLFPDEMMENYRWVALEAIVESRPLTEELLRGFVIQSESLLNGRPLTYVSGDPRDPEPLTPNHFLLVQSSPNTEDDVIEDKKLYFRKHWEAMQLFDKENLAVDDTVLVVDPNYPRGHWPIGRVTRIIPSPDGIVRSVFVKTSTGEYQHPVSKLCLLESDVTDFKIYPPITETKRSKIEEGTYNAQMIRNASLIISDEASMKTNHALDTINHLFQTVMKNRVDPYGGKVLLLGGDFRQCLPVVRHGNRVQVAEVTIINNATWPHFHELRLVQNMRTTAGSQDYADWLIELGNGTLPQIPRLNNPDVIEIPQDFLNIQRNLVEHVFGDPSDFLKDGVVDSISNRAILCPKNEDCLRINNQIITEMPGALKIYRSIDTMDSENPEDPDHEIANYRAEILNTFNVSGLLPHELKLKTGAIIILLKNITSRKGLCNVADIAAGKNKGHTVFLPPMAMTPTNSDLPFKLKRLQFPLLVAFAMTINKSQGQTFDRVGIYLPEPDFSHGQLYVAFSRATSREGVKIECGESEKQGKLLKNIPDSSEQDKQRVFTKNVVYKEVLI</sequence>
<keyword evidence="1" id="KW-0234">DNA repair</keyword>
<name>A0A164QSE6_9CRUS</name>
<evidence type="ECO:0000259" key="5">
    <source>
        <dbReference type="Pfam" id="PF18701"/>
    </source>
</evidence>
<dbReference type="InterPro" id="IPR008042">
    <property type="entry name" value="Retrotrans_Pao"/>
</dbReference>
<feature type="domain" description="DNA helicase Pif1-like 2B" evidence="6">
    <location>
        <begin position="1983"/>
        <end position="2020"/>
    </location>
</feature>
<dbReference type="InterPro" id="IPR043502">
    <property type="entry name" value="DNA/RNA_pol_sf"/>
</dbReference>
<dbReference type="Gene3D" id="3.10.10.10">
    <property type="entry name" value="HIV Type 1 Reverse Transcriptase, subunit A, domain 1"/>
    <property type="match status" value="1"/>
</dbReference>
<feature type="region of interest" description="Disordered" evidence="2">
    <location>
        <begin position="698"/>
        <end position="757"/>
    </location>
</feature>
<dbReference type="CDD" id="cd18809">
    <property type="entry name" value="SF1_C_RecD"/>
    <property type="match status" value="1"/>
</dbReference>
<dbReference type="Proteomes" id="UP000076858">
    <property type="component" value="Unassembled WGS sequence"/>
</dbReference>
<keyword evidence="1" id="KW-0227">DNA damage</keyword>
<evidence type="ECO:0000313" key="8">
    <source>
        <dbReference type="Proteomes" id="UP000076858"/>
    </source>
</evidence>
<feature type="region of interest" description="Disordered" evidence="2">
    <location>
        <begin position="76"/>
        <end position="97"/>
    </location>
</feature>
<organism evidence="7 8">
    <name type="scientific">Daphnia magna</name>
    <dbReference type="NCBI Taxonomy" id="35525"/>
    <lineage>
        <taxon>Eukaryota</taxon>
        <taxon>Metazoa</taxon>
        <taxon>Ecdysozoa</taxon>
        <taxon>Arthropoda</taxon>
        <taxon>Crustacea</taxon>
        <taxon>Branchiopoda</taxon>
        <taxon>Diplostraca</taxon>
        <taxon>Cladocera</taxon>
        <taxon>Anomopoda</taxon>
        <taxon>Daphniidae</taxon>
        <taxon>Daphnia</taxon>
    </lineage>
</organism>
<dbReference type="FunFam" id="3.40.50.300:FF:002884">
    <property type="entry name" value="ATP-dependent DNA helicase"/>
    <property type="match status" value="1"/>
</dbReference>
<comment type="caution">
    <text evidence="7">The sequence shown here is derived from an EMBL/GenBank/DDBJ whole genome shotgun (WGS) entry which is preliminary data.</text>
</comment>
<gene>
    <name evidence="7" type="ORF">APZ42_028147</name>
</gene>
<dbReference type="EMBL" id="LRGB01002378">
    <property type="protein sequence ID" value="KZS08018.1"/>
    <property type="molecule type" value="Genomic_DNA"/>
</dbReference>
<dbReference type="InterPro" id="IPR040676">
    <property type="entry name" value="DUF5641"/>
</dbReference>
<dbReference type="SUPFAM" id="SSF52540">
    <property type="entry name" value="P-loop containing nucleoside triphosphate hydrolases"/>
    <property type="match status" value="1"/>
</dbReference>
<dbReference type="GO" id="GO:0000723">
    <property type="term" value="P:telomere maintenance"/>
    <property type="evidence" value="ECO:0007669"/>
    <property type="project" value="InterPro"/>
</dbReference>
<dbReference type="GO" id="GO:0071897">
    <property type="term" value="P:DNA biosynthetic process"/>
    <property type="evidence" value="ECO:0007669"/>
    <property type="project" value="UniProtKB-ARBA"/>
</dbReference>
<feature type="domain" description="Helitron helicase-like" evidence="4">
    <location>
        <begin position="577"/>
        <end position="669"/>
    </location>
</feature>
<dbReference type="PANTHER" id="PTHR47331:SF1">
    <property type="entry name" value="GAG-LIKE PROTEIN"/>
    <property type="match status" value="1"/>
</dbReference>
<evidence type="ECO:0000256" key="1">
    <source>
        <dbReference type="RuleBase" id="RU363044"/>
    </source>
</evidence>
<keyword evidence="8" id="KW-1185">Reference proteome</keyword>
<dbReference type="EC" id="5.6.2.3" evidence="1"/>
<dbReference type="GO" id="GO:0006281">
    <property type="term" value="P:DNA repair"/>
    <property type="evidence" value="ECO:0007669"/>
    <property type="project" value="UniProtKB-KW"/>
</dbReference>
<feature type="compositionally biased region" description="Basic and acidic residues" evidence="2">
    <location>
        <begin position="174"/>
        <end position="184"/>
    </location>
</feature>
<dbReference type="InterPro" id="IPR049163">
    <property type="entry name" value="Pif1-like_2B_dom"/>
</dbReference>
<dbReference type="SUPFAM" id="SSF56672">
    <property type="entry name" value="DNA/RNA polymerases"/>
    <property type="match status" value="1"/>
</dbReference>
<dbReference type="Pfam" id="PF05970">
    <property type="entry name" value="PIF1"/>
    <property type="match status" value="1"/>
</dbReference>
<comment type="similarity">
    <text evidence="1">Belongs to the helicase family.</text>
</comment>
<proteinExistence type="inferred from homology"/>
<keyword evidence="1" id="KW-0378">Hydrolase</keyword>
<feature type="domain" description="DNA helicase Pif1-like DEAD-box helicase" evidence="3">
    <location>
        <begin position="1752"/>
        <end position="1884"/>
    </location>
</feature>
<comment type="catalytic activity">
    <reaction evidence="1">
        <text>ATP + H2O = ADP + phosphate + H(+)</text>
        <dbReference type="Rhea" id="RHEA:13065"/>
        <dbReference type="ChEBI" id="CHEBI:15377"/>
        <dbReference type="ChEBI" id="CHEBI:15378"/>
        <dbReference type="ChEBI" id="CHEBI:30616"/>
        <dbReference type="ChEBI" id="CHEBI:43474"/>
        <dbReference type="ChEBI" id="CHEBI:456216"/>
        <dbReference type="EC" id="5.6.2.3"/>
    </reaction>
</comment>
<protein>
    <recommendedName>
        <fullName evidence="1">ATP-dependent DNA helicase</fullName>
        <ecNumber evidence="1">5.6.2.3</ecNumber>
    </recommendedName>
</protein>
<dbReference type="Gene3D" id="3.40.50.300">
    <property type="entry name" value="P-loop containing nucleotide triphosphate hydrolases"/>
    <property type="match status" value="2"/>
</dbReference>
<feature type="domain" description="DUF5641" evidence="5">
    <location>
        <begin position="1674"/>
        <end position="1745"/>
    </location>
</feature>
<dbReference type="STRING" id="35525.A0A164QSE6"/>
<dbReference type="InterPro" id="IPR043128">
    <property type="entry name" value="Rev_trsase/Diguanyl_cyclase"/>
</dbReference>
<evidence type="ECO:0000313" key="7">
    <source>
        <dbReference type="EMBL" id="KZS08018.1"/>
    </source>
</evidence>